<comment type="caution">
    <text evidence="2">The sequence shown here is derived from an EMBL/GenBank/DDBJ whole genome shotgun (WGS) entry which is preliminary data.</text>
</comment>
<dbReference type="Pfam" id="PF01261">
    <property type="entry name" value="AP_endonuc_2"/>
    <property type="match status" value="1"/>
</dbReference>
<dbReference type="RefSeq" id="WP_190918078.1">
    <property type="nucleotide sequence ID" value="NZ_JACXIZ010000020.1"/>
</dbReference>
<organism evidence="2 3">
    <name type="scientific">Paenibacillus sabuli</name>
    <dbReference type="NCBI Taxonomy" id="2772509"/>
    <lineage>
        <taxon>Bacteria</taxon>
        <taxon>Bacillati</taxon>
        <taxon>Bacillota</taxon>
        <taxon>Bacilli</taxon>
        <taxon>Bacillales</taxon>
        <taxon>Paenibacillaceae</taxon>
        <taxon>Paenibacillus</taxon>
    </lineage>
</organism>
<proteinExistence type="predicted"/>
<dbReference type="PANTHER" id="PTHR12110">
    <property type="entry name" value="HYDROXYPYRUVATE ISOMERASE"/>
    <property type="match status" value="1"/>
</dbReference>
<evidence type="ECO:0000313" key="3">
    <source>
        <dbReference type="Proteomes" id="UP000621560"/>
    </source>
</evidence>
<dbReference type="EMBL" id="JACXIZ010000020">
    <property type="protein sequence ID" value="MBD2845996.1"/>
    <property type="molecule type" value="Genomic_DNA"/>
</dbReference>
<feature type="domain" description="Xylose isomerase-like TIM barrel" evidence="1">
    <location>
        <begin position="20"/>
        <end position="246"/>
    </location>
</feature>
<dbReference type="PANTHER" id="PTHR12110:SF41">
    <property type="entry name" value="INOSOSE DEHYDRATASE"/>
    <property type="match status" value="1"/>
</dbReference>
<evidence type="ECO:0000313" key="2">
    <source>
        <dbReference type="EMBL" id="MBD2845996.1"/>
    </source>
</evidence>
<sequence>MIQSGMLSVTFRKLTPEEIVDLAVQAKLEAIEWGGDIHVPHGNIAAAIEVHELTEQAGLVTASYGSYYRAGAADNPAFEDVLETAVCLDAPAIRVWAGNRGSAEADDAWWSRVAEDTIRIAGLAEQAGIEIHYEYHRNTLTDTADATDKLLGLVNHPNVRSNWQPPTELDAAGRLDSLRRVLPQLANLHVFHWEPGVRLPLEAGEEQWDDYIRLARMSGAPRYAMLEFVKDDSPQQFLKDAAVLRRLLSGGGR</sequence>
<keyword evidence="3" id="KW-1185">Reference proteome</keyword>
<accession>A0A927BSK0</accession>
<dbReference type="InterPro" id="IPR013022">
    <property type="entry name" value="Xyl_isomerase-like_TIM-brl"/>
</dbReference>
<keyword evidence="2" id="KW-0413">Isomerase</keyword>
<gene>
    <name evidence="2" type="ORF">IDH44_12395</name>
</gene>
<evidence type="ECO:0000259" key="1">
    <source>
        <dbReference type="Pfam" id="PF01261"/>
    </source>
</evidence>
<reference evidence="2" key="1">
    <citation type="submission" date="2020-09" db="EMBL/GenBank/DDBJ databases">
        <title>A novel bacterium of genus Paenibacillus, isolated from South China Sea.</title>
        <authorList>
            <person name="Huang H."/>
            <person name="Mo K."/>
            <person name="Hu Y."/>
        </authorList>
    </citation>
    <scope>NUCLEOTIDE SEQUENCE</scope>
    <source>
        <strain evidence="2">IB182496</strain>
    </source>
</reference>
<dbReference type="Gene3D" id="3.20.20.150">
    <property type="entry name" value="Divalent-metal-dependent TIM barrel enzymes"/>
    <property type="match status" value="1"/>
</dbReference>
<dbReference type="InterPro" id="IPR050312">
    <property type="entry name" value="IolE/XylAMocC-like"/>
</dbReference>
<dbReference type="Proteomes" id="UP000621560">
    <property type="component" value="Unassembled WGS sequence"/>
</dbReference>
<name>A0A927BSK0_9BACL</name>
<dbReference type="InterPro" id="IPR036237">
    <property type="entry name" value="Xyl_isomerase-like_sf"/>
</dbReference>
<dbReference type="GO" id="GO:0016853">
    <property type="term" value="F:isomerase activity"/>
    <property type="evidence" value="ECO:0007669"/>
    <property type="project" value="UniProtKB-KW"/>
</dbReference>
<dbReference type="AlphaFoldDB" id="A0A927BSK0"/>
<dbReference type="SUPFAM" id="SSF51658">
    <property type="entry name" value="Xylose isomerase-like"/>
    <property type="match status" value="1"/>
</dbReference>
<protein>
    <submittedName>
        <fullName evidence="2">Sugar phosphate isomerase/epimerase</fullName>
    </submittedName>
</protein>